<dbReference type="Proteomes" id="UP001274321">
    <property type="component" value="Unassembled WGS sequence"/>
</dbReference>
<dbReference type="RefSeq" id="WP_319843811.1">
    <property type="nucleotide sequence ID" value="NZ_JAXAFJ010000002.1"/>
</dbReference>
<keyword evidence="2" id="KW-1185">Reference proteome</keyword>
<comment type="caution">
    <text evidence="1">The sequence shown here is derived from an EMBL/GenBank/DDBJ whole genome shotgun (WGS) entry which is preliminary data.</text>
</comment>
<evidence type="ECO:0008006" key="3">
    <source>
        <dbReference type="Google" id="ProtNLM"/>
    </source>
</evidence>
<protein>
    <recommendedName>
        <fullName evidence="3">Anti-sigma factor</fullName>
    </recommendedName>
</protein>
<gene>
    <name evidence="1" type="ORF">SCD90_06510</name>
</gene>
<reference evidence="1 2" key="1">
    <citation type="submission" date="2023-11" db="EMBL/GenBank/DDBJ databases">
        <authorList>
            <person name="Bao R."/>
        </authorList>
    </citation>
    <scope>NUCLEOTIDE SEQUENCE [LARGE SCALE GENOMIC DNA]</scope>
    <source>
        <strain evidence="1 2">PJ23</strain>
    </source>
</reference>
<evidence type="ECO:0000313" key="1">
    <source>
        <dbReference type="EMBL" id="MDX6805709.1"/>
    </source>
</evidence>
<evidence type="ECO:0000313" key="2">
    <source>
        <dbReference type="Proteomes" id="UP001274321"/>
    </source>
</evidence>
<accession>A0ABU4RLK8</accession>
<sequence>MPVDRVSEAELNAFVDGQLDPVGCVEVQDFLARHPDLAARVMADLSMRESLRLAIPSPVAPPRPETLAAARRLSSGLRMRRALAPLQRIAAGIAIFALGWTASHGWDRVREFNRQEVAAVQPAAPAATAAPSMLHVVEAARGLDGQPAKHAGIIDASHLDPAKLGAAVQVRLPRIPDGWTVVGTRLVDAEEGTALEVVLDTPEFGRLLLLARHTQDVAIVLPTIAKAEGEPTAYWQLVSDSYALTGNLARKPLEFAALELFQTLY</sequence>
<dbReference type="EMBL" id="JAXAFJ010000002">
    <property type="protein sequence ID" value="MDX6805709.1"/>
    <property type="molecule type" value="Genomic_DNA"/>
</dbReference>
<proteinExistence type="predicted"/>
<name>A0ABU4RLK8_9HYPH</name>
<organism evidence="1 2">
    <name type="scientific">Terrihabitans rhizophilus</name>
    <dbReference type="NCBI Taxonomy" id="3092662"/>
    <lineage>
        <taxon>Bacteria</taxon>
        <taxon>Pseudomonadati</taxon>
        <taxon>Pseudomonadota</taxon>
        <taxon>Alphaproteobacteria</taxon>
        <taxon>Hyphomicrobiales</taxon>
        <taxon>Terrihabitans</taxon>
    </lineage>
</organism>